<dbReference type="AlphaFoldDB" id="A0A409YM53"/>
<comment type="caution">
    <text evidence="1">The sequence shown here is derived from an EMBL/GenBank/DDBJ whole genome shotgun (WGS) entry which is preliminary data.</text>
</comment>
<dbReference type="EMBL" id="NHTK01000986">
    <property type="protein sequence ID" value="PPR04151.1"/>
    <property type="molecule type" value="Genomic_DNA"/>
</dbReference>
<evidence type="ECO:0000313" key="1">
    <source>
        <dbReference type="EMBL" id="PPR04151.1"/>
    </source>
</evidence>
<sequence>MTVFYAYIHNINDDNTTRVLMVFANRETADEWWRAILTIPNVASAYQRISPQFYVHDTRCNVLEFFTNDRFRPISEAFRGRLFLTLLHDRGGREFPIIPPLSITDHVSGNWFFIRSVSKPSLYWHYASGGIVASDTKRTQFQIKGRTLQDGTIMIKDDLITLTVAERRNVDVNRSGNLVVPGVAREFRFGDFARGAFAVDAGDDAIAYDPVSLRNMRWELVD</sequence>
<name>A0A409YM53_9AGAR</name>
<evidence type="ECO:0000313" key="2">
    <source>
        <dbReference type="Proteomes" id="UP000284842"/>
    </source>
</evidence>
<dbReference type="InParanoid" id="A0A409YM53"/>
<reference evidence="1 2" key="1">
    <citation type="journal article" date="2018" name="Evol. Lett.">
        <title>Horizontal gene cluster transfer increased hallucinogenic mushroom diversity.</title>
        <authorList>
            <person name="Reynolds H.T."/>
            <person name="Vijayakumar V."/>
            <person name="Gluck-Thaler E."/>
            <person name="Korotkin H.B."/>
            <person name="Matheny P.B."/>
            <person name="Slot J.C."/>
        </authorList>
    </citation>
    <scope>NUCLEOTIDE SEQUENCE [LARGE SCALE GENOMIC DNA]</scope>
    <source>
        <strain evidence="1 2">2629</strain>
    </source>
</reference>
<proteinExistence type="predicted"/>
<protein>
    <submittedName>
        <fullName evidence="1">Uncharacterized protein</fullName>
    </submittedName>
</protein>
<organism evidence="1 2">
    <name type="scientific">Panaeolus cyanescens</name>
    <dbReference type="NCBI Taxonomy" id="181874"/>
    <lineage>
        <taxon>Eukaryota</taxon>
        <taxon>Fungi</taxon>
        <taxon>Dikarya</taxon>
        <taxon>Basidiomycota</taxon>
        <taxon>Agaricomycotina</taxon>
        <taxon>Agaricomycetes</taxon>
        <taxon>Agaricomycetidae</taxon>
        <taxon>Agaricales</taxon>
        <taxon>Agaricineae</taxon>
        <taxon>Galeropsidaceae</taxon>
        <taxon>Panaeolus</taxon>
    </lineage>
</organism>
<dbReference type="OrthoDB" id="5364171at2759"/>
<keyword evidence="2" id="KW-1185">Reference proteome</keyword>
<accession>A0A409YM53</accession>
<dbReference type="Proteomes" id="UP000284842">
    <property type="component" value="Unassembled WGS sequence"/>
</dbReference>
<gene>
    <name evidence="1" type="ORF">CVT24_010711</name>
</gene>